<evidence type="ECO:0000256" key="6">
    <source>
        <dbReference type="ARBA" id="ARBA00023134"/>
    </source>
</evidence>
<dbReference type="SUPFAM" id="SSF103365">
    <property type="entry name" value="Hypothetical protein PH1602"/>
    <property type="match status" value="1"/>
</dbReference>
<dbReference type="AlphaFoldDB" id="A0A1H6AAQ5"/>
<keyword evidence="3 11" id="KW-0479">Metal-binding</keyword>
<evidence type="ECO:0000313" key="13">
    <source>
        <dbReference type="Proteomes" id="UP000236728"/>
    </source>
</evidence>
<dbReference type="InterPro" id="IPR036025">
    <property type="entry name" value="RtcB-like_sf"/>
</dbReference>
<evidence type="ECO:0000256" key="3">
    <source>
        <dbReference type="ARBA" id="ARBA00022723"/>
    </source>
</evidence>
<dbReference type="Pfam" id="PF01139">
    <property type="entry name" value="RtcB"/>
    <property type="match status" value="1"/>
</dbReference>
<feature type="binding site" evidence="10">
    <location>
        <position position="284"/>
    </location>
    <ligand>
        <name>GMP</name>
        <dbReference type="ChEBI" id="CHEBI:58115"/>
    </ligand>
</feature>
<dbReference type="PANTHER" id="PTHR43749">
    <property type="entry name" value="RNA-SPLICING LIGASE RTCB"/>
    <property type="match status" value="1"/>
</dbReference>
<reference evidence="12 13" key="1">
    <citation type="submission" date="2016-10" db="EMBL/GenBank/DDBJ databases">
        <authorList>
            <person name="de Groot N.N."/>
        </authorList>
    </citation>
    <scope>NUCLEOTIDE SEQUENCE [LARGE SCALE GENOMIC DNA]</scope>
    <source>
        <strain evidence="12 13">DSM 22489</strain>
    </source>
</reference>
<feature type="active site" description="GMP-histidine intermediate" evidence="9">
    <location>
        <position position="315"/>
    </location>
</feature>
<feature type="binding site" evidence="10">
    <location>
        <begin position="315"/>
        <end position="318"/>
    </location>
    <ligand>
        <name>GMP</name>
        <dbReference type="ChEBI" id="CHEBI:58115"/>
    </ligand>
</feature>
<keyword evidence="6 10" id="KW-0342">GTP-binding</keyword>
<evidence type="ECO:0000256" key="8">
    <source>
        <dbReference type="ARBA" id="ARBA00047746"/>
    </source>
</evidence>
<dbReference type="Proteomes" id="UP000236728">
    <property type="component" value="Unassembled WGS sequence"/>
</dbReference>
<gene>
    <name evidence="12" type="ORF">SAMN05421819_3040</name>
</gene>
<dbReference type="GO" id="GO:0003909">
    <property type="term" value="F:DNA ligase activity"/>
    <property type="evidence" value="ECO:0007669"/>
    <property type="project" value="TreeGrafter"/>
</dbReference>
<dbReference type="GO" id="GO:0005525">
    <property type="term" value="F:GTP binding"/>
    <property type="evidence" value="ECO:0007669"/>
    <property type="project" value="UniProtKB-KW"/>
</dbReference>
<evidence type="ECO:0000256" key="1">
    <source>
        <dbReference type="ARBA" id="ARBA00012726"/>
    </source>
</evidence>
<dbReference type="OrthoDB" id="9802323at2"/>
<keyword evidence="7 11" id="KW-0464">Manganese</keyword>
<accession>A0A1H6AAQ5</accession>
<comment type="cofactor">
    <cofactor evidence="11">
        <name>Mn(2+)</name>
        <dbReference type="ChEBI" id="CHEBI:29035"/>
    </cofactor>
    <text evidence="11">Binds 2 manganese ions per subunit.</text>
</comment>
<evidence type="ECO:0000256" key="9">
    <source>
        <dbReference type="PIRSR" id="PIRSR601233-1"/>
    </source>
</evidence>
<dbReference type="GO" id="GO:0006396">
    <property type="term" value="P:RNA processing"/>
    <property type="evidence" value="ECO:0007669"/>
    <property type="project" value="InterPro"/>
</dbReference>
<feature type="binding site" evidence="10">
    <location>
        <begin position="277"/>
        <end position="280"/>
    </location>
    <ligand>
        <name>GMP</name>
        <dbReference type="ChEBI" id="CHEBI:58115"/>
    </ligand>
</feature>
<dbReference type="Gene3D" id="3.90.1860.10">
    <property type="entry name" value="tRNA-splicing ligase RtcB"/>
    <property type="match status" value="1"/>
</dbReference>
<keyword evidence="13" id="KW-1185">Reference proteome</keyword>
<feature type="binding site" evidence="11">
    <location>
        <position position="166"/>
    </location>
    <ligand>
        <name>Mn(2+)</name>
        <dbReference type="ChEBI" id="CHEBI:29035"/>
        <label>2</label>
    </ligand>
</feature>
<name>A0A1H6AAQ5_9BACT</name>
<keyword evidence="2 12" id="KW-0436">Ligase</keyword>
<dbReference type="GO" id="GO:0006281">
    <property type="term" value="P:DNA repair"/>
    <property type="evidence" value="ECO:0007669"/>
    <property type="project" value="TreeGrafter"/>
</dbReference>
<evidence type="ECO:0000313" key="12">
    <source>
        <dbReference type="EMBL" id="SEG45839.1"/>
    </source>
</evidence>
<protein>
    <recommendedName>
        <fullName evidence="1">3'-phosphate/5'-hydroxy nucleic acid ligase</fullName>
        <ecNumber evidence="1">6.5.1.8</ecNumber>
    </recommendedName>
</protein>
<dbReference type="InterPro" id="IPR052915">
    <property type="entry name" value="RtcB-like"/>
</dbReference>
<organism evidence="12 13">
    <name type="scientific">Bryocella elongata</name>
    <dbReference type="NCBI Taxonomy" id="863522"/>
    <lineage>
        <taxon>Bacteria</taxon>
        <taxon>Pseudomonadati</taxon>
        <taxon>Acidobacteriota</taxon>
        <taxon>Terriglobia</taxon>
        <taxon>Terriglobales</taxon>
        <taxon>Acidobacteriaceae</taxon>
        <taxon>Bryocella</taxon>
    </lineage>
</organism>
<evidence type="ECO:0000256" key="2">
    <source>
        <dbReference type="ARBA" id="ARBA00022598"/>
    </source>
</evidence>
<dbReference type="GO" id="GO:0042245">
    <property type="term" value="P:RNA repair"/>
    <property type="evidence" value="ECO:0007669"/>
    <property type="project" value="UniProtKB-KW"/>
</dbReference>
<feature type="binding site" evidence="11">
    <location>
        <position position="149"/>
    </location>
    <ligand>
        <name>Mn(2+)</name>
        <dbReference type="ChEBI" id="CHEBI:29035"/>
        <label>1</label>
    </ligand>
</feature>
<keyword evidence="5" id="KW-0692">RNA repair</keyword>
<evidence type="ECO:0000256" key="11">
    <source>
        <dbReference type="PIRSR" id="PIRSR601233-3"/>
    </source>
</evidence>
<dbReference type="EC" id="6.5.1.8" evidence="1"/>
<dbReference type="PANTHER" id="PTHR43749:SF2">
    <property type="entry name" value="RNA-SPLICING LIGASE RTCB"/>
    <property type="match status" value="1"/>
</dbReference>
<feature type="binding site" evidence="10">
    <location>
        <begin position="245"/>
        <end position="246"/>
    </location>
    <ligand>
        <name>GMP</name>
        <dbReference type="ChEBI" id="CHEBI:58115"/>
    </ligand>
</feature>
<dbReference type="RefSeq" id="WP_103933900.1">
    <property type="nucleotide sequence ID" value="NZ_FNVA01000005.1"/>
</dbReference>
<evidence type="ECO:0000256" key="4">
    <source>
        <dbReference type="ARBA" id="ARBA00022741"/>
    </source>
</evidence>
<keyword evidence="4 10" id="KW-0547">Nucleotide-binding</keyword>
<proteinExistence type="predicted"/>
<sequence length="409" mass="44598">MKMIDEIPVFGEHEANTLEQARMCARHADRFALMADGHLGYGVPIGGVIASESRISPTAVGFDIACGNKAVRLDMPGGELRANIHRLMEEIFRTLSFGVGRKNAERVEHKLFAYDESMGNAHDGWNTEAAKPLKRKAEAQLGTIGSGNHYVDLFTDEQDRVWVGVHFGSRGLGHGIATWFLKAAGAKDGMMVDPVFLDVESDLGAQYIAAMQLGGAYAYAGRDWVCERVARLLGAPVMEEVHNHHNFAWLEEHEGRKLWVCRKGATPAFPGQRGFVGGTMGEQSVILEGVAPDESTEEGRIVAASQRASLYSTVHGAGRVMGRKQAAGVYDRKTGACKREGLVKPEMMHEWMTRSNVVLKGGGLDESPHCYKRLNEVLASHAGTIRVLHTLTPVGVAMAGANEFDPYKD</sequence>
<evidence type="ECO:0000256" key="5">
    <source>
        <dbReference type="ARBA" id="ARBA00022800"/>
    </source>
</evidence>
<evidence type="ECO:0000256" key="10">
    <source>
        <dbReference type="PIRSR" id="PIRSR601233-2"/>
    </source>
</evidence>
<feature type="binding site" evidence="11">
    <location>
        <position position="245"/>
    </location>
    <ligand>
        <name>Mn(2+)</name>
        <dbReference type="ChEBI" id="CHEBI:29035"/>
        <label>2</label>
    </ligand>
</feature>
<dbReference type="EMBL" id="FNVA01000005">
    <property type="protein sequence ID" value="SEG45839.1"/>
    <property type="molecule type" value="Genomic_DNA"/>
</dbReference>
<dbReference type="InterPro" id="IPR001233">
    <property type="entry name" value="RtcB"/>
</dbReference>
<feature type="binding site" evidence="11">
    <location>
        <position position="63"/>
    </location>
    <ligand>
        <name>Mn(2+)</name>
        <dbReference type="ChEBI" id="CHEBI:29035"/>
        <label>1</label>
    </ligand>
</feature>
<evidence type="ECO:0000256" key="7">
    <source>
        <dbReference type="ARBA" id="ARBA00023211"/>
    </source>
</evidence>
<dbReference type="GO" id="GO:0170057">
    <property type="term" value="F:RNA ligase (GTP) activity"/>
    <property type="evidence" value="ECO:0007669"/>
    <property type="project" value="UniProtKB-EC"/>
</dbReference>
<dbReference type="GO" id="GO:0030145">
    <property type="term" value="F:manganese ion binding"/>
    <property type="evidence" value="ECO:0007669"/>
    <property type="project" value="TreeGrafter"/>
</dbReference>
<comment type="catalytic activity">
    <reaction evidence="8">
        <text>a 3'-end 3'-phospho-ribonucleotide-RNA + a 5'-end dephospho-ribonucleoside-RNA + GTP = a ribonucleotidyl-ribonucleotide-RNA + GMP + diphosphate</text>
        <dbReference type="Rhea" id="RHEA:68076"/>
        <dbReference type="Rhea" id="RHEA-COMP:10463"/>
        <dbReference type="Rhea" id="RHEA-COMP:13936"/>
        <dbReference type="Rhea" id="RHEA-COMP:17355"/>
        <dbReference type="ChEBI" id="CHEBI:33019"/>
        <dbReference type="ChEBI" id="CHEBI:37565"/>
        <dbReference type="ChEBI" id="CHEBI:58115"/>
        <dbReference type="ChEBI" id="CHEBI:83062"/>
        <dbReference type="ChEBI" id="CHEBI:138284"/>
        <dbReference type="ChEBI" id="CHEBI:173118"/>
        <dbReference type="EC" id="6.5.1.8"/>
    </reaction>
</comment>